<accession>A0A3P7YHD8</accession>
<sequence>MGLVSWMYLHLRVDVHSGTRTQYRSLQTPSHLLARHPQKQPVVEENKPDSSEGRNQEVDRTHIKEGTQLRHKTSLHVESLRLKKKRKTKEHITPGNGDRHEKNEQDLDGTIKEGPGQSGLENAGRLPMLHWDCLRKILNIRWPDTIRNSLLWERTSQLPAEEEIRKSRWKWIEHILRKSSNCITRQSRTWNCEGKQIRGRPKYTLRRIIEADMKRMNNNWTELKRIAQDRVGWKMLVSGLCSFTRSNKRK</sequence>
<feature type="compositionally biased region" description="Basic and acidic residues" evidence="1">
    <location>
        <begin position="42"/>
        <end position="68"/>
    </location>
</feature>
<evidence type="ECO:0000313" key="2">
    <source>
        <dbReference type="EMBL" id="VDO70824.1"/>
    </source>
</evidence>
<protein>
    <submittedName>
        <fullName evidence="2">Uncharacterized protein</fullName>
    </submittedName>
</protein>
<evidence type="ECO:0000313" key="3">
    <source>
        <dbReference type="Proteomes" id="UP000277204"/>
    </source>
</evidence>
<evidence type="ECO:0000256" key="1">
    <source>
        <dbReference type="SAM" id="MobiDB-lite"/>
    </source>
</evidence>
<dbReference type="Proteomes" id="UP000277204">
    <property type="component" value="Unassembled WGS sequence"/>
</dbReference>
<dbReference type="EMBL" id="UZAI01002365">
    <property type="protein sequence ID" value="VDO70824.1"/>
    <property type="molecule type" value="Genomic_DNA"/>
</dbReference>
<feature type="region of interest" description="Disordered" evidence="1">
    <location>
        <begin position="28"/>
        <end position="121"/>
    </location>
</feature>
<dbReference type="AlphaFoldDB" id="A0A3P7YHD8"/>
<keyword evidence="3" id="KW-1185">Reference proteome</keyword>
<name>A0A3P7YHD8_9TREM</name>
<gene>
    <name evidence="2" type="ORF">SMRZ_LOCUS6385</name>
</gene>
<proteinExistence type="predicted"/>
<feature type="compositionally biased region" description="Basic and acidic residues" evidence="1">
    <location>
        <begin position="97"/>
        <end position="111"/>
    </location>
</feature>
<reference evidence="2 3" key="1">
    <citation type="submission" date="2018-11" db="EMBL/GenBank/DDBJ databases">
        <authorList>
            <consortium name="Pathogen Informatics"/>
        </authorList>
    </citation>
    <scope>NUCLEOTIDE SEQUENCE [LARGE SCALE GENOMIC DNA]</scope>
    <source>
        <strain evidence="2 3">Zambia</strain>
    </source>
</reference>
<organism evidence="2 3">
    <name type="scientific">Schistosoma margrebowiei</name>
    <dbReference type="NCBI Taxonomy" id="48269"/>
    <lineage>
        <taxon>Eukaryota</taxon>
        <taxon>Metazoa</taxon>
        <taxon>Spiralia</taxon>
        <taxon>Lophotrochozoa</taxon>
        <taxon>Platyhelminthes</taxon>
        <taxon>Trematoda</taxon>
        <taxon>Digenea</taxon>
        <taxon>Strigeidida</taxon>
        <taxon>Schistosomatoidea</taxon>
        <taxon>Schistosomatidae</taxon>
        <taxon>Schistosoma</taxon>
    </lineage>
</organism>